<keyword evidence="8" id="KW-0862">Zinc</keyword>
<evidence type="ECO:0000256" key="2">
    <source>
        <dbReference type="ARBA" id="ARBA00022679"/>
    </source>
</evidence>
<evidence type="ECO:0000256" key="1">
    <source>
        <dbReference type="ARBA" id="ARBA00022670"/>
    </source>
</evidence>
<dbReference type="GO" id="GO:0008270">
    <property type="term" value="F:zinc ion binding"/>
    <property type="evidence" value="ECO:0007669"/>
    <property type="project" value="UniProtKB-KW"/>
</dbReference>
<evidence type="ECO:0000256" key="7">
    <source>
        <dbReference type="ARBA" id="ARBA00023268"/>
    </source>
</evidence>
<keyword evidence="5" id="KW-0255">Endonuclease</keyword>
<dbReference type="Gene3D" id="4.10.60.10">
    <property type="entry name" value="Zinc finger, CCHC-type"/>
    <property type="match status" value="1"/>
</dbReference>
<feature type="domain" description="CCHC-type" evidence="10">
    <location>
        <begin position="581"/>
        <end position="596"/>
    </location>
</feature>
<dbReference type="InterPro" id="IPR001878">
    <property type="entry name" value="Znf_CCHC"/>
</dbReference>
<evidence type="ECO:0000256" key="8">
    <source>
        <dbReference type="PROSITE-ProRule" id="PRU00047"/>
    </source>
</evidence>
<name>A0A8S3U1B6_MYTED</name>
<gene>
    <name evidence="11" type="ORF">MEDL_52009</name>
</gene>
<dbReference type="InterPro" id="IPR050951">
    <property type="entry name" value="Retrovirus_Pol_polyprotein"/>
</dbReference>
<keyword evidence="1" id="KW-0645">Protease</keyword>
<evidence type="ECO:0000313" key="11">
    <source>
        <dbReference type="EMBL" id="CAG2239660.1"/>
    </source>
</evidence>
<dbReference type="Pfam" id="PF00098">
    <property type="entry name" value="zf-CCHC"/>
    <property type="match status" value="1"/>
</dbReference>
<feature type="compositionally biased region" description="Basic and acidic residues" evidence="9">
    <location>
        <begin position="526"/>
        <end position="538"/>
    </location>
</feature>
<dbReference type="InterPro" id="IPR041577">
    <property type="entry name" value="RT_RNaseH_2"/>
</dbReference>
<keyword evidence="5" id="KW-0378">Hydrolase</keyword>
<protein>
    <recommendedName>
        <fullName evidence="10">CCHC-type domain-containing protein</fullName>
    </recommendedName>
</protein>
<evidence type="ECO:0000256" key="4">
    <source>
        <dbReference type="ARBA" id="ARBA00022722"/>
    </source>
</evidence>
<keyword evidence="3" id="KW-0548">Nucleotidyltransferase</keyword>
<keyword evidence="12" id="KW-1185">Reference proteome</keyword>
<feature type="region of interest" description="Disordered" evidence="9">
    <location>
        <begin position="501"/>
        <end position="540"/>
    </location>
</feature>
<dbReference type="Gene3D" id="2.40.70.10">
    <property type="entry name" value="Acid Proteases"/>
    <property type="match status" value="1"/>
</dbReference>
<accession>A0A8S3U1B6</accession>
<reference evidence="11" key="1">
    <citation type="submission" date="2021-03" db="EMBL/GenBank/DDBJ databases">
        <authorList>
            <person name="Bekaert M."/>
        </authorList>
    </citation>
    <scope>NUCLEOTIDE SEQUENCE</scope>
</reference>
<feature type="region of interest" description="Disordered" evidence="9">
    <location>
        <begin position="58"/>
        <end position="139"/>
    </location>
</feature>
<dbReference type="GO" id="GO:0006508">
    <property type="term" value="P:proteolysis"/>
    <property type="evidence" value="ECO:0007669"/>
    <property type="project" value="UniProtKB-KW"/>
</dbReference>
<dbReference type="OrthoDB" id="6277121at2759"/>
<keyword evidence="7" id="KW-0511">Multifunctional enzyme</keyword>
<feature type="compositionally biased region" description="Basic and acidic residues" evidence="9">
    <location>
        <begin position="91"/>
        <end position="100"/>
    </location>
</feature>
<dbReference type="GO" id="GO:0003677">
    <property type="term" value="F:DNA binding"/>
    <property type="evidence" value="ECO:0007669"/>
    <property type="project" value="UniProtKB-KW"/>
</dbReference>
<keyword evidence="4" id="KW-0540">Nuclease</keyword>
<evidence type="ECO:0000259" key="10">
    <source>
        <dbReference type="PROSITE" id="PS50158"/>
    </source>
</evidence>
<keyword evidence="6" id="KW-0238">DNA-binding</keyword>
<dbReference type="Pfam" id="PF17919">
    <property type="entry name" value="RT_RNaseH_2"/>
    <property type="match status" value="1"/>
</dbReference>
<dbReference type="FunFam" id="3.10.20.370:FF:000001">
    <property type="entry name" value="Retrovirus-related Pol polyprotein from transposon 17.6-like protein"/>
    <property type="match status" value="1"/>
</dbReference>
<dbReference type="GO" id="GO:0008233">
    <property type="term" value="F:peptidase activity"/>
    <property type="evidence" value="ECO:0007669"/>
    <property type="project" value="UniProtKB-KW"/>
</dbReference>
<dbReference type="PANTHER" id="PTHR37984">
    <property type="entry name" value="PROTEIN CBG26694"/>
    <property type="match status" value="1"/>
</dbReference>
<dbReference type="SUPFAM" id="SSF50630">
    <property type="entry name" value="Acid proteases"/>
    <property type="match status" value="1"/>
</dbReference>
<dbReference type="CDD" id="cd09274">
    <property type="entry name" value="RNase_HI_RT_Ty3"/>
    <property type="match status" value="1"/>
</dbReference>
<comment type="caution">
    <text evidence="11">The sequence shown here is derived from an EMBL/GenBank/DDBJ whole genome shotgun (WGS) entry which is preliminary data.</text>
</comment>
<keyword evidence="8" id="KW-0479">Metal-binding</keyword>
<dbReference type="InterPro" id="IPR043502">
    <property type="entry name" value="DNA/RNA_pol_sf"/>
</dbReference>
<dbReference type="SMART" id="SM00343">
    <property type="entry name" value="ZnF_C2HC"/>
    <property type="match status" value="3"/>
</dbReference>
<evidence type="ECO:0000256" key="3">
    <source>
        <dbReference type="ARBA" id="ARBA00022695"/>
    </source>
</evidence>
<organism evidence="11 12">
    <name type="scientific">Mytilus edulis</name>
    <name type="common">Blue mussel</name>
    <dbReference type="NCBI Taxonomy" id="6550"/>
    <lineage>
        <taxon>Eukaryota</taxon>
        <taxon>Metazoa</taxon>
        <taxon>Spiralia</taxon>
        <taxon>Lophotrochozoa</taxon>
        <taxon>Mollusca</taxon>
        <taxon>Bivalvia</taxon>
        <taxon>Autobranchia</taxon>
        <taxon>Pteriomorphia</taxon>
        <taxon>Mytilida</taxon>
        <taxon>Mytiloidea</taxon>
        <taxon>Mytilidae</taxon>
        <taxon>Mytilinae</taxon>
        <taxon>Mytilus</taxon>
    </lineage>
</organism>
<dbReference type="Proteomes" id="UP000683360">
    <property type="component" value="Unassembled WGS sequence"/>
</dbReference>
<evidence type="ECO:0000313" key="12">
    <source>
        <dbReference type="Proteomes" id="UP000683360"/>
    </source>
</evidence>
<dbReference type="InterPro" id="IPR021109">
    <property type="entry name" value="Peptidase_aspartic_dom_sf"/>
</dbReference>
<proteinExistence type="predicted"/>
<dbReference type="PROSITE" id="PS50158">
    <property type="entry name" value="ZF_CCHC"/>
    <property type="match status" value="1"/>
</dbReference>
<keyword evidence="8" id="KW-0863">Zinc-finger</keyword>
<sequence>MADRDYAGYLSEENIDVHSFESPVLRRLRTDERRHVSFGPPHDYRLSEFDFERVRAEHMDPKSPQRLANSLPDFDGRSHAKSGSEIEISVDEPRYGEYRNIDSSPKLNFRKRQDDETSRKAENLSPIAGNRERVDLYPSREPYRPPQYFESTGLHEPLLRTSSPRPRAENENYFRFSRENVAPSPRPRAENENYFRFSRENVAPSPRPRAENENYFRLSRENEAPSTRIHTSSAARQPRRQVDTDMYDIGQDYNNQQSQVYEPTGRYQDRHSPLPRFDPLFNYNRNAPSQYAYSREPFQRDLSHHMPIYGPPRPATYVPQGYTGGLRATSITRREKEPEKFDGRSVDWKDFIVHFEQCASWNRWTEHEKAQQLSMSLRGTAQKLLGDLKPELVKSYDSLKSVLAQRFNPKERVTAYRCEFRSRIRKRGESLADFGYALRRLVRLAYPEGEYNTVLEQLVINQFINGLSNVEMEKHVQFAHPQTLEAAIACAVEFEAFTGAQLNPPRKPKDDNPLSLPVNNINRNKQNKEKTENSRKEMSACPQNEIKDLTEVISSCFGKMSDKLDNLTVGKTRNYPSQVTCYKCGKEGHFAKFCRKETECQNCDKFGHHYRNCAAPATHCVNCNRWGHLAKYSKCQKVTFKILVDTGSVASILSKTIFDKMGIAPSKLQRVKTTLSAADGSNIEILGKITLKFIMSSKVFEHEFIVAGIHEISGILVPTPELIDKNLRVLEPCKRLQKEGLFIARTLLSKPETKMCVNAINLSNKPIKLSRKTTLGVLEKVDYIKQWPEVNSINKIESQVDLPKHLQPLIDKTSSKLTEAQKNEVKGLVLEYRDIFTGPDGKLGRTDLVQHTIDTGDAKPIKIPPRRVPMFQKEIIETEIQKMLDEDIIQPNKCSHAFEKLKQKLISSPILAYPNMEGKFVLDTDACDNGIGAVLSQIQNGEEKVIAYASKTLNNAQRKYCTTYKELLAIVSFVKHFRHYLSGRPFKVRTDHASLIWLKNFKDPEGILARWITILETFDYALEHRKGSLHSNADGLSRRPHRKCVRTDCPDCTNESLMVSNILREDAKSSFFVTPLMATQENMEDPHASVQDLDISEETENSQNENLFCNWLAFWTHEQIAEMQNRDPNIKKILDLKSLFDNKPPKHYIEDASYECRVFGVNGSP</sequence>
<dbReference type="SUPFAM" id="SSF57756">
    <property type="entry name" value="Retrovirus zinc finger-like domains"/>
    <property type="match status" value="1"/>
</dbReference>
<dbReference type="InterPro" id="IPR036875">
    <property type="entry name" value="Znf_CCHC_sf"/>
</dbReference>
<dbReference type="SUPFAM" id="SSF56672">
    <property type="entry name" value="DNA/RNA polymerases"/>
    <property type="match status" value="2"/>
</dbReference>
<dbReference type="AlphaFoldDB" id="A0A8S3U1B6"/>
<dbReference type="PANTHER" id="PTHR37984:SF5">
    <property type="entry name" value="PROTEIN NYNRIN-LIKE"/>
    <property type="match status" value="1"/>
</dbReference>
<evidence type="ECO:0000256" key="5">
    <source>
        <dbReference type="ARBA" id="ARBA00022759"/>
    </source>
</evidence>
<dbReference type="Gene3D" id="3.10.20.370">
    <property type="match status" value="1"/>
</dbReference>
<feature type="compositionally biased region" description="Basic and acidic residues" evidence="9">
    <location>
        <begin position="74"/>
        <end position="84"/>
    </location>
</feature>
<evidence type="ECO:0000256" key="6">
    <source>
        <dbReference type="ARBA" id="ARBA00023125"/>
    </source>
</evidence>
<dbReference type="CDD" id="cd00303">
    <property type="entry name" value="retropepsin_like"/>
    <property type="match status" value="1"/>
</dbReference>
<keyword evidence="2" id="KW-0808">Transferase</keyword>
<feature type="compositionally biased region" description="Basic and acidic residues" evidence="9">
    <location>
        <begin position="111"/>
        <end position="122"/>
    </location>
</feature>
<dbReference type="EMBL" id="CAJPWZ010002530">
    <property type="protein sequence ID" value="CAG2239660.1"/>
    <property type="molecule type" value="Genomic_DNA"/>
</dbReference>
<evidence type="ECO:0000256" key="9">
    <source>
        <dbReference type="SAM" id="MobiDB-lite"/>
    </source>
</evidence>